<dbReference type="AlphaFoldDB" id="A0A0J8CA44"/>
<protein>
    <submittedName>
        <fullName evidence="1">Uncharacterized protein</fullName>
    </submittedName>
</protein>
<name>A0A0J8CA44_STRVR</name>
<dbReference type="Proteomes" id="UP000037432">
    <property type="component" value="Unassembled WGS sequence"/>
</dbReference>
<gene>
    <name evidence="1" type="ORF">ACM01_12460</name>
</gene>
<reference evidence="1 2" key="1">
    <citation type="submission" date="2015-06" db="EMBL/GenBank/DDBJ databases">
        <authorList>
            <person name="Ju K.-S."/>
            <person name="Doroghazi J.R."/>
            <person name="Metcalf W.W."/>
        </authorList>
    </citation>
    <scope>NUCLEOTIDE SEQUENCE [LARGE SCALE GENOMIC DNA]</scope>
    <source>
        <strain evidence="1 2">NRRL 3414</strain>
    </source>
</reference>
<accession>A0A0J8CA44</accession>
<sequence>MPVEFLTDEQAVAVSTPDRRIDAAFATPGGEVLGCGIPTDLPEAILRAAGDHLPVPAALRVPASG</sequence>
<dbReference type="EMBL" id="LFNT01000011">
    <property type="protein sequence ID" value="KMS74735.1"/>
    <property type="molecule type" value="Genomic_DNA"/>
</dbReference>
<organism evidence="1 2">
    <name type="scientific">Streptomyces viridochromogenes</name>
    <dbReference type="NCBI Taxonomy" id="1938"/>
    <lineage>
        <taxon>Bacteria</taxon>
        <taxon>Bacillati</taxon>
        <taxon>Actinomycetota</taxon>
        <taxon>Actinomycetes</taxon>
        <taxon>Kitasatosporales</taxon>
        <taxon>Streptomycetaceae</taxon>
        <taxon>Streptomyces</taxon>
    </lineage>
</organism>
<comment type="caution">
    <text evidence="1">The sequence shown here is derived from an EMBL/GenBank/DDBJ whole genome shotgun (WGS) entry which is preliminary data.</text>
</comment>
<dbReference type="PATRIC" id="fig|1938.3.peg.948"/>
<evidence type="ECO:0000313" key="1">
    <source>
        <dbReference type="EMBL" id="KMS74735.1"/>
    </source>
</evidence>
<evidence type="ECO:0000313" key="2">
    <source>
        <dbReference type="Proteomes" id="UP000037432"/>
    </source>
</evidence>
<proteinExistence type="predicted"/>